<keyword evidence="3" id="KW-1185">Reference proteome</keyword>
<sequence>MMKLECVSFVHCHDNGDNLDTIYPVKAKKSSPPILLLRYVAVIINARYSWSLKIVDSAIPLQHFRSPSETNILMRKAVRKATPFSTAGRLQPHKTKGTYDSKSW</sequence>
<organism evidence="2 3">
    <name type="scientific">Nannochloropsis gaditana</name>
    <dbReference type="NCBI Taxonomy" id="72520"/>
    <lineage>
        <taxon>Eukaryota</taxon>
        <taxon>Sar</taxon>
        <taxon>Stramenopiles</taxon>
        <taxon>Ochrophyta</taxon>
        <taxon>Eustigmatophyceae</taxon>
        <taxon>Eustigmatales</taxon>
        <taxon>Monodopsidaceae</taxon>
        <taxon>Nannochloropsis</taxon>
    </lineage>
</organism>
<gene>
    <name evidence="2" type="ORF">Naga_100055g34</name>
</gene>
<reference evidence="2 3" key="1">
    <citation type="journal article" date="2014" name="Mol. Plant">
        <title>Chromosome Scale Genome Assembly and Transcriptome Profiling of Nannochloropsis gaditana in Nitrogen Depletion.</title>
        <authorList>
            <person name="Corteggiani Carpinelli E."/>
            <person name="Telatin A."/>
            <person name="Vitulo N."/>
            <person name="Forcato C."/>
            <person name="D'Angelo M."/>
            <person name="Schiavon R."/>
            <person name="Vezzi A."/>
            <person name="Giacometti G.M."/>
            <person name="Morosinotto T."/>
            <person name="Valle G."/>
        </authorList>
    </citation>
    <scope>NUCLEOTIDE SEQUENCE [LARGE SCALE GENOMIC DNA]</scope>
    <source>
        <strain evidence="2 3">B-31</strain>
    </source>
</reference>
<evidence type="ECO:0000313" key="2">
    <source>
        <dbReference type="EMBL" id="EWM24664.1"/>
    </source>
</evidence>
<comment type="caution">
    <text evidence="2">The sequence shown here is derived from an EMBL/GenBank/DDBJ whole genome shotgun (WGS) entry which is preliminary data.</text>
</comment>
<dbReference type="EMBL" id="AZIL01001175">
    <property type="protein sequence ID" value="EWM24664.1"/>
    <property type="molecule type" value="Genomic_DNA"/>
</dbReference>
<dbReference type="AlphaFoldDB" id="W7TWE3"/>
<name>W7TWE3_9STRA</name>
<protein>
    <submittedName>
        <fullName evidence="2">Uncharacterized protein</fullName>
    </submittedName>
</protein>
<accession>W7TWE3</accession>
<evidence type="ECO:0000313" key="3">
    <source>
        <dbReference type="Proteomes" id="UP000019335"/>
    </source>
</evidence>
<evidence type="ECO:0000256" key="1">
    <source>
        <dbReference type="SAM" id="MobiDB-lite"/>
    </source>
</evidence>
<proteinExistence type="predicted"/>
<feature type="region of interest" description="Disordered" evidence="1">
    <location>
        <begin position="83"/>
        <end position="104"/>
    </location>
</feature>
<dbReference type="Proteomes" id="UP000019335">
    <property type="component" value="Chromosome 13"/>
</dbReference>